<dbReference type="SUPFAM" id="SSF48576">
    <property type="entry name" value="Terpenoid synthases"/>
    <property type="match status" value="1"/>
</dbReference>
<dbReference type="CDD" id="cd00685">
    <property type="entry name" value="Trans_IPPS_HT"/>
    <property type="match status" value="1"/>
</dbReference>
<gene>
    <name evidence="7" type="ordered locus">Ctha_0404</name>
</gene>
<dbReference type="GO" id="GO:0004659">
    <property type="term" value="F:prenyltransferase activity"/>
    <property type="evidence" value="ECO:0007669"/>
    <property type="project" value="InterPro"/>
</dbReference>
<evidence type="ECO:0000256" key="6">
    <source>
        <dbReference type="RuleBase" id="RU004466"/>
    </source>
</evidence>
<dbReference type="EMBL" id="CP001100">
    <property type="protein sequence ID" value="ACF12875.1"/>
    <property type="molecule type" value="Genomic_DNA"/>
</dbReference>
<comment type="similarity">
    <text evidence="2 6">Belongs to the FPP/GGPP synthase family.</text>
</comment>
<organism evidence="7 8">
    <name type="scientific">Chloroherpeton thalassium (strain ATCC 35110 / GB-78)</name>
    <dbReference type="NCBI Taxonomy" id="517418"/>
    <lineage>
        <taxon>Bacteria</taxon>
        <taxon>Pseudomonadati</taxon>
        <taxon>Chlorobiota</taxon>
        <taxon>Chlorobiia</taxon>
        <taxon>Chlorobiales</taxon>
        <taxon>Chloroherpetonaceae</taxon>
        <taxon>Chloroherpeton</taxon>
    </lineage>
</organism>
<dbReference type="KEGG" id="cts:Ctha_0404"/>
<evidence type="ECO:0000256" key="5">
    <source>
        <dbReference type="ARBA" id="ARBA00022842"/>
    </source>
</evidence>
<keyword evidence="5" id="KW-0460">Magnesium</keyword>
<evidence type="ECO:0000256" key="1">
    <source>
        <dbReference type="ARBA" id="ARBA00001946"/>
    </source>
</evidence>
<keyword evidence="4" id="KW-0479">Metal-binding</keyword>
<keyword evidence="8" id="KW-1185">Reference proteome</keyword>
<dbReference type="AlphaFoldDB" id="B3QU77"/>
<evidence type="ECO:0000256" key="3">
    <source>
        <dbReference type="ARBA" id="ARBA00022679"/>
    </source>
</evidence>
<dbReference type="Gene3D" id="1.10.600.10">
    <property type="entry name" value="Farnesyl Diphosphate Synthase"/>
    <property type="match status" value="1"/>
</dbReference>
<dbReference type="InterPro" id="IPR000092">
    <property type="entry name" value="Polyprenyl_synt"/>
</dbReference>
<dbReference type="InterPro" id="IPR008949">
    <property type="entry name" value="Isoprenoid_synthase_dom_sf"/>
</dbReference>
<dbReference type="InterPro" id="IPR033749">
    <property type="entry name" value="Polyprenyl_synt_CS"/>
</dbReference>
<dbReference type="HOGENOM" id="CLU_014015_2_1_10"/>
<proteinExistence type="inferred from homology"/>
<name>B3QU77_CHLT3</name>
<protein>
    <submittedName>
        <fullName evidence="7">Polyprenyl synthetase</fullName>
    </submittedName>
</protein>
<dbReference type="Proteomes" id="UP000001208">
    <property type="component" value="Chromosome"/>
</dbReference>
<accession>B3QU77</accession>
<dbReference type="SFLD" id="SFLDG01017">
    <property type="entry name" value="Polyprenyl_Transferase_Like"/>
    <property type="match status" value="1"/>
</dbReference>
<dbReference type="SFLD" id="SFLDS00005">
    <property type="entry name" value="Isoprenoid_Synthase_Type_I"/>
    <property type="match status" value="1"/>
</dbReference>
<dbReference type="STRING" id="517418.Ctha_0404"/>
<dbReference type="PROSITE" id="PS00444">
    <property type="entry name" value="POLYPRENYL_SYNTHASE_2"/>
    <property type="match status" value="1"/>
</dbReference>
<keyword evidence="3 6" id="KW-0808">Transferase</keyword>
<reference evidence="7 8" key="1">
    <citation type="submission" date="2008-06" db="EMBL/GenBank/DDBJ databases">
        <title>Complete sequence of Chloroherpeton thalassium ATCC 35110.</title>
        <authorList>
            <consortium name="US DOE Joint Genome Institute"/>
            <person name="Lucas S."/>
            <person name="Copeland A."/>
            <person name="Lapidus A."/>
            <person name="Glavina del Rio T."/>
            <person name="Dalin E."/>
            <person name="Tice H."/>
            <person name="Bruce D."/>
            <person name="Goodwin L."/>
            <person name="Pitluck S."/>
            <person name="Schmutz J."/>
            <person name="Larimer F."/>
            <person name="Land M."/>
            <person name="Hauser L."/>
            <person name="Kyrpides N."/>
            <person name="Mikhailova N."/>
            <person name="Liu Z."/>
            <person name="Li T."/>
            <person name="Zhao F."/>
            <person name="Overmann J."/>
            <person name="Bryant D.A."/>
            <person name="Richardson P."/>
        </authorList>
    </citation>
    <scope>NUCLEOTIDE SEQUENCE [LARGE SCALE GENOMIC DNA]</scope>
    <source>
        <strain evidence="8">ATCC 35110 / GB-78</strain>
    </source>
</reference>
<dbReference type="GO" id="GO:0008299">
    <property type="term" value="P:isoprenoid biosynthetic process"/>
    <property type="evidence" value="ECO:0007669"/>
    <property type="project" value="InterPro"/>
</dbReference>
<evidence type="ECO:0000256" key="2">
    <source>
        <dbReference type="ARBA" id="ARBA00006706"/>
    </source>
</evidence>
<dbReference type="GO" id="GO:0046872">
    <property type="term" value="F:metal ion binding"/>
    <property type="evidence" value="ECO:0007669"/>
    <property type="project" value="UniProtKB-KW"/>
</dbReference>
<sequence>MKTTTTENIGMDIQQKYLEFHTRINEELQQCLLGKEPKSLYEPATYILTGKGKRVRPVLVLLGAESICGTSDHALNLALSVEVLHNFTLIHDDIMDNAALRHGRETVHLKWNENAAILSGDMMLAFAYELALKTNSSRLTKILDVITQSTIVICEGQTYDMDFEKRTDVTMSEYLDMISKKTGRLIAASLELGGLAAEATDEQLAILTEYGELIGQAFQVQDDLLDIMADDKKFGKVPGGDLMEGKKTFLLLRALELTTGEDHLLLQSVIDNHGIAQERIPEIKDIYERCGILNEAQELINSNFEKAVTLSEKLPNEAGREALVGFTAMVMKRDS</sequence>
<dbReference type="RefSeq" id="WP_012498959.1">
    <property type="nucleotide sequence ID" value="NC_011026.1"/>
</dbReference>
<evidence type="ECO:0000313" key="8">
    <source>
        <dbReference type="Proteomes" id="UP000001208"/>
    </source>
</evidence>
<dbReference type="OrthoDB" id="9805316at2"/>
<dbReference type="PANTHER" id="PTHR12001:SF85">
    <property type="entry name" value="SHORT CHAIN ISOPRENYL DIPHOSPHATE SYNTHASE"/>
    <property type="match status" value="1"/>
</dbReference>
<dbReference type="Pfam" id="PF00348">
    <property type="entry name" value="polyprenyl_synt"/>
    <property type="match status" value="1"/>
</dbReference>
<dbReference type="eggNOG" id="COG0142">
    <property type="taxonomic scope" value="Bacteria"/>
</dbReference>
<dbReference type="PANTHER" id="PTHR12001">
    <property type="entry name" value="GERANYLGERANYL PYROPHOSPHATE SYNTHASE"/>
    <property type="match status" value="1"/>
</dbReference>
<evidence type="ECO:0000313" key="7">
    <source>
        <dbReference type="EMBL" id="ACF12875.1"/>
    </source>
</evidence>
<evidence type="ECO:0000256" key="4">
    <source>
        <dbReference type="ARBA" id="ARBA00022723"/>
    </source>
</evidence>
<comment type="cofactor">
    <cofactor evidence="1">
        <name>Mg(2+)</name>
        <dbReference type="ChEBI" id="CHEBI:18420"/>
    </cofactor>
</comment>